<keyword evidence="4" id="KW-1185">Reference proteome</keyword>
<feature type="region of interest" description="Disordered" evidence="1">
    <location>
        <begin position="119"/>
        <end position="201"/>
    </location>
</feature>
<feature type="compositionally biased region" description="Basic and acidic residues" evidence="1">
    <location>
        <begin position="167"/>
        <end position="189"/>
    </location>
</feature>
<feature type="compositionally biased region" description="Polar residues" evidence="1">
    <location>
        <begin position="305"/>
        <end position="323"/>
    </location>
</feature>
<feature type="signal peptide" evidence="2">
    <location>
        <begin position="1"/>
        <end position="21"/>
    </location>
</feature>
<evidence type="ECO:0000256" key="1">
    <source>
        <dbReference type="SAM" id="MobiDB-lite"/>
    </source>
</evidence>
<accession>A0A9P0DGN8</accession>
<reference evidence="3" key="1">
    <citation type="submission" date="2022-01" db="EMBL/GenBank/DDBJ databases">
        <authorList>
            <person name="King R."/>
        </authorList>
    </citation>
    <scope>NUCLEOTIDE SEQUENCE</scope>
</reference>
<proteinExistence type="predicted"/>
<dbReference type="Proteomes" id="UP001152799">
    <property type="component" value="Chromosome 1"/>
</dbReference>
<organism evidence="3 4">
    <name type="scientific">Ceutorhynchus assimilis</name>
    <name type="common">cabbage seed weevil</name>
    <dbReference type="NCBI Taxonomy" id="467358"/>
    <lineage>
        <taxon>Eukaryota</taxon>
        <taxon>Metazoa</taxon>
        <taxon>Ecdysozoa</taxon>
        <taxon>Arthropoda</taxon>
        <taxon>Hexapoda</taxon>
        <taxon>Insecta</taxon>
        <taxon>Pterygota</taxon>
        <taxon>Neoptera</taxon>
        <taxon>Endopterygota</taxon>
        <taxon>Coleoptera</taxon>
        <taxon>Polyphaga</taxon>
        <taxon>Cucujiformia</taxon>
        <taxon>Curculionidae</taxon>
        <taxon>Ceutorhynchinae</taxon>
        <taxon>Ceutorhynchus</taxon>
    </lineage>
</organism>
<evidence type="ECO:0000313" key="3">
    <source>
        <dbReference type="EMBL" id="CAH1122496.1"/>
    </source>
</evidence>
<feature type="region of interest" description="Disordered" evidence="1">
    <location>
        <begin position="70"/>
        <end position="102"/>
    </location>
</feature>
<evidence type="ECO:0000256" key="2">
    <source>
        <dbReference type="SAM" id="SignalP"/>
    </source>
</evidence>
<protein>
    <submittedName>
        <fullName evidence="3">Uncharacterized protein</fullName>
    </submittedName>
</protein>
<feature type="chain" id="PRO_5040277217" evidence="2">
    <location>
        <begin position="22"/>
        <end position="409"/>
    </location>
</feature>
<gene>
    <name evidence="3" type="ORF">CEUTPL_LOCUS1560</name>
</gene>
<name>A0A9P0DGN8_9CUCU</name>
<dbReference type="EMBL" id="OU892277">
    <property type="protein sequence ID" value="CAH1122496.1"/>
    <property type="molecule type" value="Genomic_DNA"/>
</dbReference>
<dbReference type="AlphaFoldDB" id="A0A9P0DGN8"/>
<feature type="region of interest" description="Disordered" evidence="1">
    <location>
        <begin position="220"/>
        <end position="332"/>
    </location>
</feature>
<sequence>MCLKTVLVVLFIIYIGNYSSAAQQQHCQKIQINNSKMYGECCVFKVENINLQDEVEEALLKSSLIRESQAKNDFTNHNPKLPQYHGINRPPPGAKQNQQSSNNKHIEDLQPMESSLLPNIREKPNNQFDNPIMMKFPSNNRGRENQYPKENIEPHSPENLQSGGNRETFHRDVPRPTHQDIRPFEESHRHSTPPSLPVDQHERDFLPYSHRKTPIIENSMAKNTRVRPQDTPVISHKKDPQDNARIVDYVPPRRQDDTEMADNYSPRNQGNLEPTRLPEDFPERRPQDNPSFENLHPIEEPFTRPNVQRPTSPALQRNSQKSNMKAEKKVSVSTSDTYQSTIKPLIKSTTEDDSSDIVFLPDEQSTEVPKVVENTTITSNVSGVDLDNRNAVGVPNERVLPNGDQATEF</sequence>
<evidence type="ECO:0000313" key="4">
    <source>
        <dbReference type="Proteomes" id="UP001152799"/>
    </source>
</evidence>
<feature type="compositionally biased region" description="Basic and acidic residues" evidence="1">
    <location>
        <begin position="276"/>
        <end position="287"/>
    </location>
</feature>
<keyword evidence="2" id="KW-0732">Signal</keyword>
<feature type="compositionally biased region" description="Basic and acidic residues" evidence="1">
    <location>
        <begin position="141"/>
        <end position="156"/>
    </location>
</feature>